<keyword evidence="2" id="KW-1185">Reference proteome</keyword>
<reference evidence="2" key="1">
    <citation type="submission" date="2014-01" db="EMBL/GenBank/DDBJ databases">
        <title>The Genome Sequence of Anopheles farauti FAR1 (V2).</title>
        <authorList>
            <consortium name="The Broad Institute Genomics Platform"/>
            <person name="Neafsey D.E."/>
            <person name="Besansky N."/>
            <person name="Howell P."/>
            <person name="Walton C."/>
            <person name="Young S.K."/>
            <person name="Zeng Q."/>
            <person name="Gargeya S."/>
            <person name="Fitzgerald M."/>
            <person name="Haas B."/>
            <person name="Abouelleil A."/>
            <person name="Allen A.W."/>
            <person name="Alvarado L."/>
            <person name="Arachchi H.M."/>
            <person name="Berlin A.M."/>
            <person name="Chapman S.B."/>
            <person name="Gainer-Dewar J."/>
            <person name="Goldberg J."/>
            <person name="Griggs A."/>
            <person name="Gujja S."/>
            <person name="Hansen M."/>
            <person name="Howarth C."/>
            <person name="Imamovic A."/>
            <person name="Ireland A."/>
            <person name="Larimer J."/>
            <person name="McCowan C."/>
            <person name="Murphy C."/>
            <person name="Pearson M."/>
            <person name="Poon T.W."/>
            <person name="Priest M."/>
            <person name="Roberts A."/>
            <person name="Saif S."/>
            <person name="Shea T."/>
            <person name="Sisk P."/>
            <person name="Sykes S."/>
            <person name="Wortman J."/>
            <person name="Nusbaum C."/>
            <person name="Birren B."/>
        </authorList>
    </citation>
    <scope>NUCLEOTIDE SEQUENCE [LARGE SCALE GENOMIC DNA]</scope>
    <source>
        <strain evidence="2">FAR1</strain>
    </source>
</reference>
<dbReference type="Proteomes" id="UP000075886">
    <property type="component" value="Unassembled WGS sequence"/>
</dbReference>
<protein>
    <submittedName>
        <fullName evidence="1">Uncharacterized protein</fullName>
    </submittedName>
</protein>
<sequence length="177" mass="20200">MQMAHQMLQRFVVHRRHAMQQLPQLEQPPLAAQFVRRDKPTVQLVRQQRLREVAYERLQQRRDDVHVVPARIAQRHLVQPAIDSLGELRNGGRVARDAIDADHTEALRFDHARALGEYERHVRVLLRDGTVLERHVDRGTVRELIAAVGASATVHLHARLGRDTLRFGLLPSTSGPG</sequence>
<dbReference type="EnsemblMetazoa" id="AFAF020159-RA">
    <property type="protein sequence ID" value="AFAF020159-PA"/>
    <property type="gene ID" value="AFAF020159"/>
</dbReference>
<evidence type="ECO:0000313" key="1">
    <source>
        <dbReference type="EnsemblMetazoa" id="AFAF020159-PA"/>
    </source>
</evidence>
<evidence type="ECO:0000313" key="2">
    <source>
        <dbReference type="Proteomes" id="UP000075886"/>
    </source>
</evidence>
<name>A0A182QZT7_9DIPT</name>
<dbReference type="AlphaFoldDB" id="A0A182QZT7"/>
<proteinExistence type="predicted"/>
<dbReference type="VEuPathDB" id="VectorBase:AFAF020159"/>
<reference evidence="1" key="2">
    <citation type="submission" date="2020-05" db="UniProtKB">
        <authorList>
            <consortium name="EnsemblMetazoa"/>
        </authorList>
    </citation>
    <scope>IDENTIFICATION</scope>
    <source>
        <strain evidence="1">FAR1</strain>
    </source>
</reference>
<dbReference type="EMBL" id="AXCN02001278">
    <property type="status" value="NOT_ANNOTATED_CDS"/>
    <property type="molecule type" value="Genomic_DNA"/>
</dbReference>
<organism evidence="1 2">
    <name type="scientific">Anopheles farauti</name>
    <dbReference type="NCBI Taxonomy" id="69004"/>
    <lineage>
        <taxon>Eukaryota</taxon>
        <taxon>Metazoa</taxon>
        <taxon>Ecdysozoa</taxon>
        <taxon>Arthropoda</taxon>
        <taxon>Hexapoda</taxon>
        <taxon>Insecta</taxon>
        <taxon>Pterygota</taxon>
        <taxon>Neoptera</taxon>
        <taxon>Endopterygota</taxon>
        <taxon>Diptera</taxon>
        <taxon>Nematocera</taxon>
        <taxon>Culicoidea</taxon>
        <taxon>Culicidae</taxon>
        <taxon>Anophelinae</taxon>
        <taxon>Anopheles</taxon>
    </lineage>
</organism>
<accession>A0A182QZT7</accession>